<gene>
    <name evidence="1" type="ORF">RRG08_051794</name>
</gene>
<reference evidence="1" key="1">
    <citation type="journal article" date="2023" name="G3 (Bethesda)">
        <title>A reference genome for the long-term kleptoplast-retaining sea slug Elysia crispata morphotype clarki.</title>
        <authorList>
            <person name="Eastman K.E."/>
            <person name="Pendleton A.L."/>
            <person name="Shaikh M.A."/>
            <person name="Suttiyut T."/>
            <person name="Ogas R."/>
            <person name="Tomko P."/>
            <person name="Gavelis G."/>
            <person name="Widhalm J.R."/>
            <person name="Wisecaver J.H."/>
        </authorList>
    </citation>
    <scope>NUCLEOTIDE SEQUENCE</scope>
    <source>
        <strain evidence="1">ECLA1</strain>
    </source>
</reference>
<dbReference type="AlphaFoldDB" id="A0AAE1A2E0"/>
<name>A0AAE1A2E0_9GAST</name>
<keyword evidence="2" id="KW-1185">Reference proteome</keyword>
<accession>A0AAE1A2E0</accession>
<dbReference type="Proteomes" id="UP001283361">
    <property type="component" value="Unassembled WGS sequence"/>
</dbReference>
<comment type="caution">
    <text evidence="1">The sequence shown here is derived from an EMBL/GenBank/DDBJ whole genome shotgun (WGS) entry which is preliminary data.</text>
</comment>
<evidence type="ECO:0000313" key="2">
    <source>
        <dbReference type="Proteomes" id="UP001283361"/>
    </source>
</evidence>
<evidence type="ECO:0000313" key="1">
    <source>
        <dbReference type="EMBL" id="KAK3779830.1"/>
    </source>
</evidence>
<dbReference type="EMBL" id="JAWDGP010002800">
    <property type="protein sequence ID" value="KAK3779830.1"/>
    <property type="molecule type" value="Genomic_DNA"/>
</dbReference>
<protein>
    <submittedName>
        <fullName evidence="1">Uncharacterized protein</fullName>
    </submittedName>
</protein>
<organism evidence="1 2">
    <name type="scientific">Elysia crispata</name>
    <name type="common">lettuce slug</name>
    <dbReference type="NCBI Taxonomy" id="231223"/>
    <lineage>
        <taxon>Eukaryota</taxon>
        <taxon>Metazoa</taxon>
        <taxon>Spiralia</taxon>
        <taxon>Lophotrochozoa</taxon>
        <taxon>Mollusca</taxon>
        <taxon>Gastropoda</taxon>
        <taxon>Heterobranchia</taxon>
        <taxon>Euthyneura</taxon>
        <taxon>Panpulmonata</taxon>
        <taxon>Sacoglossa</taxon>
        <taxon>Placobranchoidea</taxon>
        <taxon>Plakobranchidae</taxon>
        <taxon>Elysia</taxon>
    </lineage>
</organism>
<sequence length="207" mass="23037">MDEGEMKHLVATDMVDNIIHEGEPKHLLTTCMVDNIMDEGESKQLSAIGMVDNIMDEGELKHFLTTGMVDNIMDEGELKHLLTTCMVENTMDEGELKHLLTTAEFPESEGSWNTSWKNMCNERPNKVACTFAQECNNNTLLNQAKLARKKANFMCSNGGKKSKTPQCHVNTDMIVYLGVPIAKTPQVSRQHGYDCLPGCSLEISSLP</sequence>
<proteinExistence type="predicted"/>